<keyword evidence="2" id="KW-0479">Metal-binding</keyword>
<comment type="caution">
    <text evidence="7">The sequence shown here is derived from an EMBL/GenBank/DDBJ whole genome shotgun (WGS) entry which is preliminary data.</text>
</comment>
<evidence type="ECO:0000259" key="6">
    <source>
        <dbReference type="Pfam" id="PF01979"/>
    </source>
</evidence>
<organism evidence="7 8">
    <name type="scientific">Discina gigas</name>
    <dbReference type="NCBI Taxonomy" id="1032678"/>
    <lineage>
        <taxon>Eukaryota</taxon>
        <taxon>Fungi</taxon>
        <taxon>Dikarya</taxon>
        <taxon>Ascomycota</taxon>
        <taxon>Pezizomycotina</taxon>
        <taxon>Pezizomycetes</taxon>
        <taxon>Pezizales</taxon>
        <taxon>Discinaceae</taxon>
        <taxon>Discina</taxon>
    </lineage>
</organism>
<dbReference type="SUPFAM" id="SSF51556">
    <property type="entry name" value="Metallo-dependent hydrolases"/>
    <property type="match status" value="1"/>
</dbReference>
<evidence type="ECO:0000313" key="7">
    <source>
        <dbReference type="EMBL" id="KAL0639384.1"/>
    </source>
</evidence>
<feature type="domain" description="Amidohydrolase-related" evidence="6">
    <location>
        <begin position="17"/>
        <end position="176"/>
    </location>
</feature>
<evidence type="ECO:0000256" key="3">
    <source>
        <dbReference type="ARBA" id="ARBA00022801"/>
    </source>
</evidence>
<proteinExistence type="predicted"/>
<keyword evidence="8" id="KW-1185">Reference proteome</keyword>
<sequence>MLVSELYPTEKRDIKILKDVGLLTKKTVLAHCCHLYDSEVTEMVNAGAAITSCPYSNILFARATVPIPYFKSLGLKISLGTDIAGGMSSSMWTNIRLATLQDRIDSFSPRAHSPNPDSAGVEIAKENWTVDYKYAFHLATVGGAEALGIESEVGVFEVGMKWDALLVDYGLEDMAFDTGDMVDGFEKFVNCGDDRCDLLFFFFFFFAYMLVLING</sequence>
<dbReference type="InterPro" id="IPR032466">
    <property type="entry name" value="Metal_Hydrolase"/>
</dbReference>
<evidence type="ECO:0000256" key="2">
    <source>
        <dbReference type="ARBA" id="ARBA00022723"/>
    </source>
</evidence>
<keyword evidence="5" id="KW-1133">Transmembrane helix</keyword>
<keyword evidence="3" id="KW-0378">Hydrolase</keyword>
<dbReference type="Proteomes" id="UP001447188">
    <property type="component" value="Unassembled WGS sequence"/>
</dbReference>
<evidence type="ECO:0000256" key="5">
    <source>
        <dbReference type="SAM" id="Phobius"/>
    </source>
</evidence>
<accession>A0ABR3GTY3</accession>
<gene>
    <name evidence="7" type="ORF">Q9L58_001611</name>
</gene>
<evidence type="ECO:0000256" key="4">
    <source>
        <dbReference type="ARBA" id="ARBA00022833"/>
    </source>
</evidence>
<keyword evidence="5" id="KW-0472">Membrane</keyword>
<protein>
    <recommendedName>
        <fullName evidence="6">Amidohydrolase-related domain-containing protein</fullName>
    </recommendedName>
</protein>
<feature type="transmembrane region" description="Helical" evidence="5">
    <location>
        <begin position="198"/>
        <end position="214"/>
    </location>
</feature>
<dbReference type="Gene3D" id="3.20.20.140">
    <property type="entry name" value="Metal-dependent hydrolases"/>
    <property type="match status" value="1"/>
</dbReference>
<dbReference type="InterPro" id="IPR051607">
    <property type="entry name" value="Metallo-dep_hydrolases"/>
</dbReference>
<evidence type="ECO:0000256" key="1">
    <source>
        <dbReference type="ARBA" id="ARBA00001947"/>
    </source>
</evidence>
<dbReference type="EMBL" id="JBBBZM010000012">
    <property type="protein sequence ID" value="KAL0639384.1"/>
    <property type="molecule type" value="Genomic_DNA"/>
</dbReference>
<dbReference type="Gene3D" id="2.30.40.10">
    <property type="entry name" value="Urease, subunit C, domain 1"/>
    <property type="match status" value="1"/>
</dbReference>
<dbReference type="Pfam" id="PF01979">
    <property type="entry name" value="Amidohydro_1"/>
    <property type="match status" value="1"/>
</dbReference>
<name>A0ABR3GTY3_9PEZI</name>
<reference evidence="7 8" key="1">
    <citation type="submission" date="2024-02" db="EMBL/GenBank/DDBJ databases">
        <title>Discinaceae phylogenomics.</title>
        <authorList>
            <person name="Dirks A.C."/>
            <person name="James T.Y."/>
        </authorList>
    </citation>
    <scope>NUCLEOTIDE SEQUENCE [LARGE SCALE GENOMIC DNA]</scope>
    <source>
        <strain evidence="7 8">ACD0624</strain>
    </source>
</reference>
<dbReference type="PANTHER" id="PTHR11271">
    <property type="entry name" value="GUANINE DEAMINASE"/>
    <property type="match status" value="1"/>
</dbReference>
<dbReference type="PANTHER" id="PTHR11271:SF6">
    <property type="entry name" value="GUANINE DEAMINASE"/>
    <property type="match status" value="1"/>
</dbReference>
<keyword evidence="5" id="KW-0812">Transmembrane</keyword>
<dbReference type="InterPro" id="IPR011059">
    <property type="entry name" value="Metal-dep_hydrolase_composite"/>
</dbReference>
<keyword evidence="4" id="KW-0862">Zinc</keyword>
<evidence type="ECO:0000313" key="8">
    <source>
        <dbReference type="Proteomes" id="UP001447188"/>
    </source>
</evidence>
<dbReference type="InterPro" id="IPR006680">
    <property type="entry name" value="Amidohydro-rel"/>
</dbReference>
<comment type="cofactor">
    <cofactor evidence="1">
        <name>Zn(2+)</name>
        <dbReference type="ChEBI" id="CHEBI:29105"/>
    </cofactor>
</comment>
<dbReference type="SUPFAM" id="SSF51338">
    <property type="entry name" value="Composite domain of metallo-dependent hydrolases"/>
    <property type="match status" value="1"/>
</dbReference>